<protein>
    <submittedName>
        <fullName evidence="1">Nucleotidyl transferase AbiEii/AbiGii toxin family protein</fullName>
    </submittedName>
</protein>
<comment type="caution">
    <text evidence="1">The sequence shown here is derived from an EMBL/GenBank/DDBJ whole genome shotgun (WGS) entry which is preliminary data.</text>
</comment>
<dbReference type="EMBL" id="JACPSX010000235">
    <property type="protein sequence ID" value="MBI3015790.1"/>
    <property type="molecule type" value="Genomic_DNA"/>
</dbReference>
<dbReference type="Pfam" id="PF08843">
    <property type="entry name" value="AbiEii"/>
    <property type="match status" value="1"/>
</dbReference>
<organism evidence="1 2">
    <name type="scientific">Tectimicrobiota bacterium</name>
    <dbReference type="NCBI Taxonomy" id="2528274"/>
    <lineage>
        <taxon>Bacteria</taxon>
        <taxon>Pseudomonadati</taxon>
        <taxon>Nitrospinota/Tectimicrobiota group</taxon>
        <taxon>Candidatus Tectimicrobiota</taxon>
    </lineage>
</organism>
<name>A0A932M1S5_UNCTE</name>
<sequence>MIPDSEIRQRARSDDVEPVIVERDYVLGWVLAGCFRPEIEKGLWFFKGGTCLKKCYFPDYRFSQDLDFTLTTPLASSEVEGILDEAMRWAEEASGIRFSERPIRHQVVFEGTQQETHRFKVYYRGPHRQVGDQPSIKLDLTLNERVLIPAVERPLVHPYSDQEIQGSIAIRSYTLEEVLAEKIRAVSGQRRYALSRDLFDIHQLIRRGADIIRVARILREKCALKGVPVEAVSAKTLSQRKESFHRDWETNLFHLLPLHLRVPFEESWDEATAGVESVRRELNAP</sequence>
<accession>A0A932M1S5</accession>
<reference evidence="1" key="1">
    <citation type="submission" date="2020-07" db="EMBL/GenBank/DDBJ databases">
        <title>Huge and variable diversity of episymbiotic CPR bacteria and DPANN archaea in groundwater ecosystems.</title>
        <authorList>
            <person name="He C.Y."/>
            <person name="Keren R."/>
            <person name="Whittaker M."/>
            <person name="Farag I.F."/>
            <person name="Doudna J."/>
            <person name="Cate J.H.D."/>
            <person name="Banfield J.F."/>
        </authorList>
    </citation>
    <scope>NUCLEOTIDE SEQUENCE</scope>
    <source>
        <strain evidence="1">NC_groundwater_717_Ag_S-0.2um_59_8</strain>
    </source>
</reference>
<keyword evidence="1" id="KW-0808">Transferase</keyword>
<dbReference type="Gene3D" id="3.10.450.620">
    <property type="entry name" value="JHP933, nucleotidyltransferase-like core domain"/>
    <property type="match status" value="1"/>
</dbReference>
<evidence type="ECO:0000313" key="2">
    <source>
        <dbReference type="Proteomes" id="UP000741360"/>
    </source>
</evidence>
<dbReference type="Proteomes" id="UP000741360">
    <property type="component" value="Unassembled WGS sequence"/>
</dbReference>
<evidence type="ECO:0000313" key="1">
    <source>
        <dbReference type="EMBL" id="MBI3015790.1"/>
    </source>
</evidence>
<gene>
    <name evidence="1" type="ORF">HYY65_12215</name>
</gene>
<proteinExistence type="predicted"/>
<dbReference type="AlphaFoldDB" id="A0A932M1S5"/>
<dbReference type="InterPro" id="IPR014942">
    <property type="entry name" value="AbiEii"/>
</dbReference>
<dbReference type="GO" id="GO:0016740">
    <property type="term" value="F:transferase activity"/>
    <property type="evidence" value="ECO:0007669"/>
    <property type="project" value="UniProtKB-KW"/>
</dbReference>